<dbReference type="EMBL" id="CM016553">
    <property type="protein sequence ID" value="TKW34568.1"/>
    <property type="molecule type" value="Genomic_DNA"/>
</dbReference>
<name>A0A4U6VX58_SETVI</name>
<evidence type="ECO:0000313" key="2">
    <source>
        <dbReference type="Proteomes" id="UP000298652"/>
    </source>
</evidence>
<proteinExistence type="predicted"/>
<keyword evidence="2" id="KW-1185">Reference proteome</keyword>
<dbReference type="Gramene" id="TKW34568">
    <property type="protein sequence ID" value="TKW34568"/>
    <property type="gene ID" value="SEVIR_2G314350v2"/>
</dbReference>
<accession>A0A4U6VX58</accession>
<dbReference type="AlphaFoldDB" id="A0A4U6VX58"/>
<dbReference type="Proteomes" id="UP000298652">
    <property type="component" value="Chromosome 2"/>
</dbReference>
<reference evidence="1" key="1">
    <citation type="submission" date="2019-03" db="EMBL/GenBank/DDBJ databases">
        <title>WGS assembly of Setaria viridis.</title>
        <authorList>
            <person name="Huang P."/>
            <person name="Jenkins J."/>
            <person name="Grimwood J."/>
            <person name="Barry K."/>
            <person name="Healey A."/>
            <person name="Mamidi S."/>
            <person name="Sreedasyam A."/>
            <person name="Shu S."/>
            <person name="Feldman M."/>
            <person name="Wu J."/>
            <person name="Yu Y."/>
            <person name="Chen C."/>
            <person name="Johnson J."/>
            <person name="Rokhsar D."/>
            <person name="Baxter I."/>
            <person name="Schmutz J."/>
            <person name="Brutnell T."/>
            <person name="Kellogg E."/>
        </authorList>
    </citation>
    <scope>NUCLEOTIDE SEQUENCE [LARGE SCALE GENOMIC DNA]</scope>
</reference>
<sequence length="37" mass="4234">MSQMRSNQWLWRGLALVSVVCKKCNPSLDEIVHCMLG</sequence>
<protein>
    <submittedName>
        <fullName evidence="1">Uncharacterized protein</fullName>
    </submittedName>
</protein>
<organism evidence="1 2">
    <name type="scientific">Setaria viridis</name>
    <name type="common">Green bristlegrass</name>
    <name type="synonym">Setaria italica subsp. viridis</name>
    <dbReference type="NCBI Taxonomy" id="4556"/>
    <lineage>
        <taxon>Eukaryota</taxon>
        <taxon>Viridiplantae</taxon>
        <taxon>Streptophyta</taxon>
        <taxon>Embryophyta</taxon>
        <taxon>Tracheophyta</taxon>
        <taxon>Spermatophyta</taxon>
        <taxon>Magnoliopsida</taxon>
        <taxon>Liliopsida</taxon>
        <taxon>Poales</taxon>
        <taxon>Poaceae</taxon>
        <taxon>PACMAD clade</taxon>
        <taxon>Panicoideae</taxon>
        <taxon>Panicodae</taxon>
        <taxon>Paniceae</taxon>
        <taxon>Cenchrinae</taxon>
        <taxon>Setaria</taxon>
    </lineage>
</organism>
<gene>
    <name evidence="1" type="ORF">SEVIR_2G314350v2</name>
</gene>
<evidence type="ECO:0000313" key="1">
    <source>
        <dbReference type="EMBL" id="TKW34568.1"/>
    </source>
</evidence>